<keyword evidence="2" id="KW-1185">Reference proteome</keyword>
<dbReference type="EMBL" id="JXTC01000226">
    <property type="protein sequence ID" value="PON81047.1"/>
    <property type="molecule type" value="Genomic_DNA"/>
</dbReference>
<organism evidence="1 2">
    <name type="scientific">Trema orientale</name>
    <name type="common">Charcoal tree</name>
    <name type="synonym">Celtis orientalis</name>
    <dbReference type="NCBI Taxonomy" id="63057"/>
    <lineage>
        <taxon>Eukaryota</taxon>
        <taxon>Viridiplantae</taxon>
        <taxon>Streptophyta</taxon>
        <taxon>Embryophyta</taxon>
        <taxon>Tracheophyta</taxon>
        <taxon>Spermatophyta</taxon>
        <taxon>Magnoliopsida</taxon>
        <taxon>eudicotyledons</taxon>
        <taxon>Gunneridae</taxon>
        <taxon>Pentapetalae</taxon>
        <taxon>rosids</taxon>
        <taxon>fabids</taxon>
        <taxon>Rosales</taxon>
        <taxon>Cannabaceae</taxon>
        <taxon>Trema</taxon>
    </lineage>
</organism>
<evidence type="ECO:0000313" key="2">
    <source>
        <dbReference type="Proteomes" id="UP000237000"/>
    </source>
</evidence>
<accession>A0A2P5E669</accession>
<sequence length="65" mass="7697">MVPVAKIYVRSILCNPLSITENSIDIRLLGYRRSNPLAITVNYYRFRLRFIVHITVFNHGLRYTQ</sequence>
<dbReference type="Proteomes" id="UP000237000">
    <property type="component" value="Unassembled WGS sequence"/>
</dbReference>
<dbReference type="AlphaFoldDB" id="A0A2P5E669"/>
<protein>
    <submittedName>
        <fullName evidence="1">Uncharacterized protein</fullName>
    </submittedName>
</protein>
<reference evidence="2" key="1">
    <citation type="submission" date="2016-06" db="EMBL/GenBank/DDBJ databases">
        <title>Parallel loss of symbiosis genes in relatives of nitrogen-fixing non-legume Parasponia.</title>
        <authorList>
            <person name="Van Velzen R."/>
            <person name="Holmer R."/>
            <person name="Bu F."/>
            <person name="Rutten L."/>
            <person name="Van Zeijl A."/>
            <person name="Liu W."/>
            <person name="Santuari L."/>
            <person name="Cao Q."/>
            <person name="Sharma T."/>
            <person name="Shen D."/>
            <person name="Roswanjaya Y."/>
            <person name="Wardhani T."/>
            <person name="Kalhor M.S."/>
            <person name="Jansen J."/>
            <person name="Van den Hoogen J."/>
            <person name="Gungor B."/>
            <person name="Hartog M."/>
            <person name="Hontelez J."/>
            <person name="Verver J."/>
            <person name="Yang W.-C."/>
            <person name="Schijlen E."/>
            <person name="Repin R."/>
            <person name="Schilthuizen M."/>
            <person name="Schranz E."/>
            <person name="Heidstra R."/>
            <person name="Miyata K."/>
            <person name="Fedorova E."/>
            <person name="Kohlen W."/>
            <person name="Bisseling T."/>
            <person name="Smit S."/>
            <person name="Geurts R."/>
        </authorList>
    </citation>
    <scope>NUCLEOTIDE SEQUENCE [LARGE SCALE GENOMIC DNA]</scope>
    <source>
        <strain evidence="2">cv. RG33-2</strain>
    </source>
</reference>
<proteinExistence type="predicted"/>
<comment type="caution">
    <text evidence="1">The sequence shown here is derived from an EMBL/GenBank/DDBJ whole genome shotgun (WGS) entry which is preliminary data.</text>
</comment>
<dbReference type="InParanoid" id="A0A2P5E669"/>
<evidence type="ECO:0000313" key="1">
    <source>
        <dbReference type="EMBL" id="PON81047.1"/>
    </source>
</evidence>
<name>A0A2P5E669_TREOI</name>
<gene>
    <name evidence="1" type="ORF">TorRG33x02_231650</name>
</gene>